<accession>A0A9P6E4D7</accession>
<dbReference type="EMBL" id="MU157952">
    <property type="protein sequence ID" value="KAF9522280.1"/>
    <property type="molecule type" value="Genomic_DNA"/>
</dbReference>
<evidence type="ECO:0000313" key="2">
    <source>
        <dbReference type="Proteomes" id="UP000807306"/>
    </source>
</evidence>
<feature type="non-terminal residue" evidence="1">
    <location>
        <position position="1"/>
    </location>
</feature>
<gene>
    <name evidence="1" type="ORF">CPB83DRAFT_744977</name>
</gene>
<evidence type="ECO:0000313" key="1">
    <source>
        <dbReference type="EMBL" id="KAF9522280.1"/>
    </source>
</evidence>
<proteinExistence type="predicted"/>
<keyword evidence="2" id="KW-1185">Reference proteome</keyword>
<comment type="caution">
    <text evidence="1">The sequence shown here is derived from an EMBL/GenBank/DDBJ whole genome shotgun (WGS) entry which is preliminary data.</text>
</comment>
<dbReference type="OrthoDB" id="3267098at2759"/>
<dbReference type="AlphaFoldDB" id="A0A9P6E4D7"/>
<feature type="non-terminal residue" evidence="1">
    <location>
        <position position="171"/>
    </location>
</feature>
<dbReference type="Proteomes" id="UP000807306">
    <property type="component" value="Unassembled WGS sequence"/>
</dbReference>
<name>A0A9P6E4D7_9AGAR</name>
<sequence>NLNEAVIIQDNCLFSHVTAQFNFTTYDVRRDQDTINTNNMRRDIMVPSFEDCEDEDSQWQPYWYARVLNIYHANIHFHGRPKAEKIELLWVRWFGKDPDSAGGPSILRLNRVGFVPASDAEAFGFLDPALVLRACHLIPAFNSGRTLNLLGPSFARDVGPQGDWEKYYVMR</sequence>
<organism evidence="1 2">
    <name type="scientific">Crepidotus variabilis</name>
    <dbReference type="NCBI Taxonomy" id="179855"/>
    <lineage>
        <taxon>Eukaryota</taxon>
        <taxon>Fungi</taxon>
        <taxon>Dikarya</taxon>
        <taxon>Basidiomycota</taxon>
        <taxon>Agaricomycotina</taxon>
        <taxon>Agaricomycetes</taxon>
        <taxon>Agaricomycetidae</taxon>
        <taxon>Agaricales</taxon>
        <taxon>Agaricineae</taxon>
        <taxon>Crepidotaceae</taxon>
        <taxon>Crepidotus</taxon>
    </lineage>
</organism>
<protein>
    <submittedName>
        <fullName evidence="1">Uncharacterized protein</fullName>
    </submittedName>
</protein>
<reference evidence="1" key="1">
    <citation type="submission" date="2020-11" db="EMBL/GenBank/DDBJ databases">
        <authorList>
            <consortium name="DOE Joint Genome Institute"/>
            <person name="Ahrendt S."/>
            <person name="Riley R."/>
            <person name="Andreopoulos W."/>
            <person name="Labutti K."/>
            <person name="Pangilinan J."/>
            <person name="Ruiz-Duenas F.J."/>
            <person name="Barrasa J.M."/>
            <person name="Sanchez-Garcia M."/>
            <person name="Camarero S."/>
            <person name="Miyauchi S."/>
            <person name="Serrano A."/>
            <person name="Linde D."/>
            <person name="Babiker R."/>
            <person name="Drula E."/>
            <person name="Ayuso-Fernandez I."/>
            <person name="Pacheco R."/>
            <person name="Padilla G."/>
            <person name="Ferreira P."/>
            <person name="Barriuso J."/>
            <person name="Kellner H."/>
            <person name="Castanera R."/>
            <person name="Alfaro M."/>
            <person name="Ramirez L."/>
            <person name="Pisabarro A.G."/>
            <person name="Kuo A."/>
            <person name="Tritt A."/>
            <person name="Lipzen A."/>
            <person name="He G."/>
            <person name="Yan M."/>
            <person name="Ng V."/>
            <person name="Cullen D."/>
            <person name="Martin F."/>
            <person name="Rosso M.-N."/>
            <person name="Henrissat B."/>
            <person name="Hibbett D."/>
            <person name="Martinez A.T."/>
            <person name="Grigoriev I.V."/>
        </authorList>
    </citation>
    <scope>NUCLEOTIDE SEQUENCE</scope>
    <source>
        <strain evidence="1">CBS 506.95</strain>
    </source>
</reference>